<organism evidence="2 3">
    <name type="scientific">Bonamia ostreae</name>
    <dbReference type="NCBI Taxonomy" id="126728"/>
    <lineage>
        <taxon>Eukaryota</taxon>
        <taxon>Sar</taxon>
        <taxon>Rhizaria</taxon>
        <taxon>Endomyxa</taxon>
        <taxon>Ascetosporea</taxon>
        <taxon>Haplosporida</taxon>
        <taxon>Bonamia</taxon>
    </lineage>
</organism>
<sequence>MVKNILIAGGTGFLGSRIAKDAIKRKFVVTSISRSPVKNVLKEVNYQFCDLAKISCSDAIGENKLGSAKTDFFDAGVYSVGELFGLKEKPFLRKLLFPFLFSYYYKNNVILTFQCKIFHLLL</sequence>
<comment type="caution">
    <text evidence="2">The sequence shown here is derived from an EMBL/GenBank/DDBJ whole genome shotgun (WGS) entry which is preliminary data.</text>
</comment>
<dbReference type="Proteomes" id="UP001439008">
    <property type="component" value="Unassembled WGS sequence"/>
</dbReference>
<gene>
    <name evidence="2" type="ORF">MHBO_000399</name>
</gene>
<evidence type="ECO:0000313" key="3">
    <source>
        <dbReference type="Proteomes" id="UP001439008"/>
    </source>
</evidence>
<accession>A0ABV2AFI6</accession>
<reference evidence="2 3" key="1">
    <citation type="journal article" date="2024" name="BMC Biol.">
        <title>Comparative genomics of Ascetosporea gives new insight into the evolutionary basis for animal parasitism in Rhizaria.</title>
        <authorList>
            <person name="Hiltunen Thoren M."/>
            <person name="Onut-Brannstrom I."/>
            <person name="Alfjorden A."/>
            <person name="Peckova H."/>
            <person name="Swords F."/>
            <person name="Hooper C."/>
            <person name="Holzer A.S."/>
            <person name="Bass D."/>
            <person name="Burki F."/>
        </authorList>
    </citation>
    <scope>NUCLEOTIDE SEQUENCE [LARGE SCALE GENOMIC DNA]</scope>
    <source>
        <strain evidence="2">20-A016</strain>
    </source>
</reference>
<protein>
    <recommendedName>
        <fullName evidence="1">NAD-dependent epimerase/dehydratase domain-containing protein</fullName>
    </recommendedName>
</protein>
<dbReference type="InterPro" id="IPR001509">
    <property type="entry name" value="Epimerase_deHydtase"/>
</dbReference>
<dbReference type="InterPro" id="IPR036291">
    <property type="entry name" value="NAD(P)-bd_dom_sf"/>
</dbReference>
<feature type="domain" description="NAD-dependent epimerase/dehydratase" evidence="1">
    <location>
        <begin position="5"/>
        <end position="58"/>
    </location>
</feature>
<evidence type="ECO:0000259" key="1">
    <source>
        <dbReference type="Pfam" id="PF01370"/>
    </source>
</evidence>
<name>A0ABV2AFI6_9EUKA</name>
<dbReference type="EMBL" id="JBDODL010000061">
    <property type="protein sequence ID" value="MES1918431.1"/>
    <property type="molecule type" value="Genomic_DNA"/>
</dbReference>
<dbReference type="Gene3D" id="3.40.50.720">
    <property type="entry name" value="NAD(P)-binding Rossmann-like Domain"/>
    <property type="match status" value="1"/>
</dbReference>
<proteinExistence type="predicted"/>
<dbReference type="SUPFAM" id="SSF51735">
    <property type="entry name" value="NAD(P)-binding Rossmann-fold domains"/>
    <property type="match status" value="1"/>
</dbReference>
<evidence type="ECO:0000313" key="2">
    <source>
        <dbReference type="EMBL" id="MES1918431.1"/>
    </source>
</evidence>
<keyword evidence="3" id="KW-1185">Reference proteome</keyword>
<dbReference type="Pfam" id="PF01370">
    <property type="entry name" value="Epimerase"/>
    <property type="match status" value="1"/>
</dbReference>